<dbReference type="AlphaFoldDB" id="A0A0R2FWA9"/>
<dbReference type="RefSeq" id="WP_156404217.1">
    <property type="nucleotide sequence ID" value="NZ_JQAZ01000002.1"/>
</dbReference>
<evidence type="ECO:0000313" key="6">
    <source>
        <dbReference type="Proteomes" id="UP000051645"/>
    </source>
</evidence>
<reference evidence="6 7" key="1">
    <citation type="journal article" date="2015" name="Genome Announc.">
        <title>Expanding the biotechnology potential of lactobacilli through comparative genomics of 213 strains and associated genera.</title>
        <authorList>
            <person name="Sun Z."/>
            <person name="Harris H.M."/>
            <person name="McCann A."/>
            <person name="Guo C."/>
            <person name="Argimon S."/>
            <person name="Zhang W."/>
            <person name="Yang X."/>
            <person name="Jeffery I.B."/>
            <person name="Cooney J.C."/>
            <person name="Kagawa T.F."/>
            <person name="Liu W."/>
            <person name="Song Y."/>
            <person name="Salvetti E."/>
            <person name="Wrobel A."/>
            <person name="Rasinkangas P."/>
            <person name="Parkhill J."/>
            <person name="Rea M.C."/>
            <person name="O'Sullivan O."/>
            <person name="Ritari J."/>
            <person name="Douillard F.P."/>
            <person name="Paul Ross R."/>
            <person name="Yang R."/>
            <person name="Briner A.E."/>
            <person name="Felis G.E."/>
            <person name="de Vos W.M."/>
            <person name="Barrangou R."/>
            <person name="Klaenhammer T.R."/>
            <person name="Caufield P.W."/>
            <person name="Cui Y."/>
            <person name="Zhang H."/>
            <person name="O'Toole P.W."/>
        </authorList>
    </citation>
    <scope>NUCLEOTIDE SEQUENCE [LARGE SCALE GENOMIC DNA]</scope>
    <source>
        <strain evidence="4 7">ATCC BAA-66</strain>
        <strain evidence="5 6">DSM 13344</strain>
    </source>
</reference>
<evidence type="ECO:0000256" key="1">
    <source>
        <dbReference type="SAM" id="MobiDB-lite"/>
    </source>
</evidence>
<evidence type="ECO:0000313" key="5">
    <source>
        <dbReference type="EMBL" id="KRN32691.1"/>
    </source>
</evidence>
<dbReference type="Proteomes" id="UP000051751">
    <property type="component" value="Unassembled WGS sequence"/>
</dbReference>
<dbReference type="PATRIC" id="fig|81857.3.peg.1113"/>
<evidence type="ECO:0000313" key="7">
    <source>
        <dbReference type="Proteomes" id="UP000051751"/>
    </source>
</evidence>
<accession>A0A0R2FWA9</accession>
<name>A0A0R2FWA9_9LACO</name>
<evidence type="ECO:0000259" key="3">
    <source>
        <dbReference type="Pfam" id="PF13731"/>
    </source>
</evidence>
<evidence type="ECO:0000313" key="4">
    <source>
        <dbReference type="EMBL" id="KRN28899.1"/>
    </source>
</evidence>
<dbReference type="Proteomes" id="UP000051645">
    <property type="component" value="Unassembled WGS sequence"/>
</dbReference>
<feature type="region of interest" description="Disordered" evidence="1">
    <location>
        <begin position="31"/>
        <end position="76"/>
    </location>
</feature>
<feature type="domain" description="WxL" evidence="3">
    <location>
        <begin position="36"/>
        <end position="228"/>
    </location>
</feature>
<keyword evidence="6" id="KW-1185">Reference proteome</keyword>
<dbReference type="OrthoDB" id="2282798at2"/>
<feature type="compositionally biased region" description="Low complexity" evidence="1">
    <location>
        <begin position="31"/>
        <end position="65"/>
    </location>
</feature>
<organism evidence="5 6">
    <name type="scientific">Lactobacillus selangorensis</name>
    <dbReference type="NCBI Taxonomy" id="81857"/>
    <lineage>
        <taxon>Bacteria</taxon>
        <taxon>Bacillati</taxon>
        <taxon>Bacillota</taxon>
        <taxon>Bacilli</taxon>
        <taxon>Lactobacillales</taxon>
        <taxon>Lactobacillaceae</taxon>
        <taxon>Lactobacillus</taxon>
    </lineage>
</organism>
<dbReference type="EMBL" id="JQAZ01000002">
    <property type="protein sequence ID" value="KRN32691.1"/>
    <property type="molecule type" value="Genomic_DNA"/>
</dbReference>
<protein>
    <recommendedName>
        <fullName evidence="3">WxL domain-containing protein</fullName>
    </recommendedName>
</protein>
<dbReference type="Pfam" id="PF13731">
    <property type="entry name" value="WxL"/>
    <property type="match status" value="1"/>
</dbReference>
<feature type="chain" id="PRO_5010434645" description="WxL domain-containing protein" evidence="2">
    <location>
        <begin position="29"/>
        <end position="230"/>
    </location>
</feature>
<dbReference type="STRING" id="81857.IV38_GL001107"/>
<evidence type="ECO:0000256" key="2">
    <source>
        <dbReference type="SAM" id="SignalP"/>
    </source>
</evidence>
<dbReference type="EMBL" id="JQAT01000002">
    <property type="protein sequence ID" value="KRN28899.1"/>
    <property type="molecule type" value="Genomic_DNA"/>
</dbReference>
<proteinExistence type="predicted"/>
<sequence>MMKKGLATSVLFSAFLLGGFSSTAAVQAATTSTPQPANSTADISFATDNQPTQPAAPADPDQPATGNAGPLSLDTVPNLHFGQQQVDGNTTSYAATNAHPYVQVTDKTGTKAGWNVTVRSTAFKASDGKSDLGATELTFAGAKIARIVANSAIGVPTGGDVTLKPDNTEVNFMNATAGAGIGTWVADYAGGYSNGSKTNTNIRLKVLGNEQAIGTYTATLTWNLAAGPTA</sequence>
<gene>
    <name evidence="4" type="ORF">IV38_GL001107</name>
    <name evidence="5" type="ORF">IV40_GL000746</name>
</gene>
<comment type="caution">
    <text evidence="5">The sequence shown here is derived from an EMBL/GenBank/DDBJ whole genome shotgun (WGS) entry which is preliminary data.</text>
</comment>
<dbReference type="InterPro" id="IPR027994">
    <property type="entry name" value="WxL_dom"/>
</dbReference>
<feature type="signal peptide" evidence="2">
    <location>
        <begin position="1"/>
        <end position="28"/>
    </location>
</feature>
<keyword evidence="2" id="KW-0732">Signal</keyword>